<comment type="caution">
    <text evidence="2">The sequence shown here is derived from an EMBL/GenBank/DDBJ whole genome shotgun (WGS) entry which is preliminary data.</text>
</comment>
<protein>
    <submittedName>
        <fullName evidence="2">Uncharacterized protein</fullName>
    </submittedName>
</protein>
<proteinExistence type="predicted"/>
<name>A0ABR4E1E7_9PEZI</name>
<feature type="region of interest" description="Disordered" evidence="1">
    <location>
        <begin position="1"/>
        <end position="36"/>
    </location>
</feature>
<feature type="compositionally biased region" description="Basic and acidic residues" evidence="1">
    <location>
        <begin position="11"/>
        <end position="36"/>
    </location>
</feature>
<feature type="compositionally biased region" description="Low complexity" evidence="1">
    <location>
        <begin position="105"/>
        <end position="117"/>
    </location>
</feature>
<reference evidence="2 3" key="1">
    <citation type="submission" date="2024-03" db="EMBL/GenBank/DDBJ databases">
        <title>A high-quality draft genome sequence of Diaporthe vaccinii, a causative agent of upright dieback and viscid rot disease in cranberry plants.</title>
        <authorList>
            <person name="Sarrasin M."/>
            <person name="Lang B.F."/>
            <person name="Burger G."/>
        </authorList>
    </citation>
    <scope>NUCLEOTIDE SEQUENCE [LARGE SCALE GENOMIC DNA]</scope>
    <source>
        <strain evidence="2 3">IS7</strain>
    </source>
</reference>
<evidence type="ECO:0000313" key="2">
    <source>
        <dbReference type="EMBL" id="KAL2276220.1"/>
    </source>
</evidence>
<dbReference type="Proteomes" id="UP001600888">
    <property type="component" value="Unassembled WGS sequence"/>
</dbReference>
<organism evidence="2 3">
    <name type="scientific">Diaporthe vaccinii</name>
    <dbReference type="NCBI Taxonomy" id="105482"/>
    <lineage>
        <taxon>Eukaryota</taxon>
        <taxon>Fungi</taxon>
        <taxon>Dikarya</taxon>
        <taxon>Ascomycota</taxon>
        <taxon>Pezizomycotina</taxon>
        <taxon>Sordariomycetes</taxon>
        <taxon>Sordariomycetidae</taxon>
        <taxon>Diaporthales</taxon>
        <taxon>Diaporthaceae</taxon>
        <taxon>Diaporthe</taxon>
        <taxon>Diaporthe eres species complex</taxon>
    </lineage>
</organism>
<keyword evidence="3" id="KW-1185">Reference proteome</keyword>
<gene>
    <name evidence="2" type="ORF">FJTKL_01270</name>
</gene>
<dbReference type="EMBL" id="JBAWTH010000120">
    <property type="protein sequence ID" value="KAL2276220.1"/>
    <property type="molecule type" value="Genomic_DNA"/>
</dbReference>
<evidence type="ECO:0000313" key="3">
    <source>
        <dbReference type="Proteomes" id="UP001600888"/>
    </source>
</evidence>
<sequence length="365" mass="39049">MVGGMSKGKGKQSEPPRRHHEPSQKHRRSSDTAHAPHEYEKFFPCMSNHRGCKWKSSGDIECDDGHLRTVSWQKCRKEDARAFLRQFNAPRIQEAAEAEPPPPQRGQAAQAQQAEQAQETRGEEAAAGPSSTHAPAAEAAQPVSQQEAGTSGGNTVPGPFGQPVPAPGVPTPPAQHMPFAQGVPGNAGMGYATGSQNMAGVPGTQSRGYSQDSRYPQNTAYTQNTAYPQETPFSVGYGDGGETAYASGYSGGHNMSFAGGYGGGYDMGFPDDYGQGEEILFSEDMPFDESYGGYEEIPITGGPVDDAGNFGPQSSTVVAPVEARAKWVATSRENLYHSKETDGVAKDRPYTAFKSVWTDLNYSKL</sequence>
<feature type="region of interest" description="Disordered" evidence="1">
    <location>
        <begin position="95"/>
        <end position="178"/>
    </location>
</feature>
<evidence type="ECO:0000256" key="1">
    <source>
        <dbReference type="SAM" id="MobiDB-lite"/>
    </source>
</evidence>
<accession>A0ABR4E1E7</accession>
<feature type="compositionally biased region" description="Pro residues" evidence="1">
    <location>
        <begin position="160"/>
        <end position="175"/>
    </location>
</feature>